<sequence length="28" mass="3002">MTLKDHWKGELKAKALFKSAETLNGAGG</sequence>
<evidence type="ECO:0000313" key="2">
    <source>
        <dbReference type="Proteomes" id="UP000191500"/>
    </source>
</evidence>
<name>A0A1V6UN70_9EURO</name>
<evidence type="ECO:0000313" key="1">
    <source>
        <dbReference type="EMBL" id="OQE39876.1"/>
    </source>
</evidence>
<dbReference type="Proteomes" id="UP000191500">
    <property type="component" value="Unassembled WGS sequence"/>
</dbReference>
<dbReference type="AlphaFoldDB" id="A0A1V6UN70"/>
<protein>
    <submittedName>
        <fullName evidence="1">Uncharacterized protein</fullName>
    </submittedName>
</protein>
<reference evidence="2" key="1">
    <citation type="journal article" date="2017" name="Nat. Microbiol.">
        <title>Global analysis of biosynthetic gene clusters reveals vast potential of secondary metabolite production in Penicillium species.</title>
        <authorList>
            <person name="Nielsen J.C."/>
            <person name="Grijseels S."/>
            <person name="Prigent S."/>
            <person name="Ji B."/>
            <person name="Dainat J."/>
            <person name="Nielsen K.F."/>
            <person name="Frisvad J.C."/>
            <person name="Workman M."/>
            <person name="Nielsen J."/>
        </authorList>
    </citation>
    <scope>NUCLEOTIDE SEQUENCE [LARGE SCALE GENOMIC DNA]</scope>
    <source>
        <strain evidence="2">IBT 31321</strain>
    </source>
</reference>
<dbReference type="EMBL" id="MDDG01000006">
    <property type="protein sequence ID" value="OQE39876.1"/>
    <property type="molecule type" value="Genomic_DNA"/>
</dbReference>
<gene>
    <name evidence="1" type="ORF">PENCOP_c006G07279</name>
</gene>
<proteinExistence type="predicted"/>
<accession>A0A1V6UN70</accession>
<comment type="caution">
    <text evidence="1">The sequence shown here is derived from an EMBL/GenBank/DDBJ whole genome shotgun (WGS) entry which is preliminary data.</text>
</comment>
<organism evidence="1 2">
    <name type="scientific">Penicillium coprophilum</name>
    <dbReference type="NCBI Taxonomy" id="36646"/>
    <lineage>
        <taxon>Eukaryota</taxon>
        <taxon>Fungi</taxon>
        <taxon>Dikarya</taxon>
        <taxon>Ascomycota</taxon>
        <taxon>Pezizomycotina</taxon>
        <taxon>Eurotiomycetes</taxon>
        <taxon>Eurotiomycetidae</taxon>
        <taxon>Eurotiales</taxon>
        <taxon>Aspergillaceae</taxon>
        <taxon>Penicillium</taxon>
    </lineage>
</organism>
<keyword evidence="2" id="KW-1185">Reference proteome</keyword>